<dbReference type="SUPFAM" id="SSF50969">
    <property type="entry name" value="YVTN repeat-like/Quinoprotein amine dehydrogenase"/>
    <property type="match status" value="1"/>
</dbReference>
<organism evidence="3">
    <name type="scientific">marine metagenome</name>
    <dbReference type="NCBI Taxonomy" id="408172"/>
    <lineage>
        <taxon>unclassified sequences</taxon>
        <taxon>metagenomes</taxon>
        <taxon>ecological metagenomes</taxon>
    </lineage>
</organism>
<dbReference type="PANTHER" id="PTHR35340:SF5">
    <property type="entry name" value="ASST-DOMAIN-CONTAINING PROTEIN"/>
    <property type="match status" value="1"/>
</dbReference>
<sequence>MRRREDKGSTPVIGIFVVVVAAIYMIGCGGQEVSESSTDGESDASTVVEASGPRGVRVNTPEASPGYVYFSPLLSDTTYLIDTDGQVVHTWKSNYAPSGGVYLLDNGHLIRGAREPEVPTFSGGGLGGRIQEFTWDGEVVSNFTFANEDHLLHHDVAVLPNGNILAIAWERKGVEEVRRAGRRPELTPEAGLWPDMVVEFDRQSPHEARIVWEWHMWDHTIQNYDDTLDNYGDPSEHPELIDVNGELEPPTISEEELARLKTLGYVPSDTTPKDLQSDFMHTNAIAYNADLDQIVLSILKYNEVWIIDHSTTVDEAAGHTGGRWERGGDLLYRWGNPRVYGRGDGTQQRLFGQHDPRWIPQGMPGAGHLLVFNNNLNGPEGPYSAVFEFALPTDDDGLFVVPDTEAFGPETLSWSYTAPDKSSMFSSFISGAHRLANGRTMITSGAQGRFLEVTSEGEIVWDYWTPYSGDVKMPDGSRPHPTSSWTYPVFRATKILPDHPALAGRDLTPLDPQPPIVLPSSSAEDSP</sequence>
<dbReference type="InterPro" id="IPR011044">
    <property type="entry name" value="Quino_amine_DH_bsu"/>
</dbReference>
<gene>
    <name evidence="3" type="ORF">METZ01_LOCUS65499</name>
</gene>
<feature type="region of interest" description="Disordered" evidence="1">
    <location>
        <begin position="501"/>
        <end position="527"/>
    </location>
</feature>
<proteinExistence type="predicted"/>
<dbReference type="EMBL" id="UINC01004212">
    <property type="protein sequence ID" value="SVA12645.1"/>
    <property type="molecule type" value="Genomic_DNA"/>
</dbReference>
<evidence type="ECO:0000256" key="1">
    <source>
        <dbReference type="SAM" id="MobiDB-lite"/>
    </source>
</evidence>
<feature type="transmembrane region" description="Helical" evidence="2">
    <location>
        <begin position="12"/>
        <end position="27"/>
    </location>
</feature>
<evidence type="ECO:0008006" key="4">
    <source>
        <dbReference type="Google" id="ProtNLM"/>
    </source>
</evidence>
<dbReference type="PANTHER" id="PTHR35340">
    <property type="entry name" value="PQQ ENZYME REPEAT PROTEIN-RELATED"/>
    <property type="match status" value="1"/>
</dbReference>
<keyword evidence="2" id="KW-0812">Transmembrane</keyword>
<feature type="region of interest" description="Disordered" evidence="1">
    <location>
        <begin position="34"/>
        <end position="54"/>
    </location>
</feature>
<dbReference type="GO" id="GO:0004062">
    <property type="term" value="F:aryl sulfotransferase activity"/>
    <property type="evidence" value="ECO:0007669"/>
    <property type="project" value="InterPro"/>
</dbReference>
<dbReference type="Pfam" id="PF05935">
    <property type="entry name" value="Arylsulfotrans"/>
    <property type="match status" value="1"/>
</dbReference>
<reference evidence="3" key="1">
    <citation type="submission" date="2018-05" db="EMBL/GenBank/DDBJ databases">
        <authorList>
            <person name="Lanie J.A."/>
            <person name="Ng W.-L."/>
            <person name="Kazmierczak K.M."/>
            <person name="Andrzejewski T.M."/>
            <person name="Davidsen T.M."/>
            <person name="Wayne K.J."/>
            <person name="Tettelin H."/>
            <person name="Glass J.I."/>
            <person name="Rusch D."/>
            <person name="Podicherti R."/>
            <person name="Tsui H.-C.T."/>
            <person name="Winkler M.E."/>
        </authorList>
    </citation>
    <scope>NUCLEOTIDE SEQUENCE</scope>
</reference>
<dbReference type="InterPro" id="IPR053143">
    <property type="entry name" value="Arylsulfate_ST"/>
</dbReference>
<dbReference type="InterPro" id="IPR010262">
    <property type="entry name" value="Arylsulfotransferase_bact"/>
</dbReference>
<evidence type="ECO:0000313" key="3">
    <source>
        <dbReference type="EMBL" id="SVA12645.1"/>
    </source>
</evidence>
<keyword evidence="2" id="KW-1133">Transmembrane helix</keyword>
<name>A0A381T8Z8_9ZZZZ</name>
<protein>
    <recommendedName>
        <fullName evidence="4">Arylsulfotransferase N-terminal domain-containing protein</fullName>
    </recommendedName>
</protein>
<evidence type="ECO:0000256" key="2">
    <source>
        <dbReference type="SAM" id="Phobius"/>
    </source>
</evidence>
<keyword evidence="2" id="KW-0472">Membrane</keyword>
<dbReference type="AlphaFoldDB" id="A0A381T8Z8"/>
<accession>A0A381T8Z8</accession>
<feature type="compositionally biased region" description="Polar residues" evidence="1">
    <location>
        <begin position="34"/>
        <end position="45"/>
    </location>
</feature>